<dbReference type="SUPFAM" id="SSF81301">
    <property type="entry name" value="Nucleotidyltransferase"/>
    <property type="match status" value="1"/>
</dbReference>
<dbReference type="RefSeq" id="WP_367778384.1">
    <property type="nucleotide sequence ID" value="NZ_JBFMIA010000002.1"/>
</dbReference>
<keyword evidence="2" id="KW-1185">Reference proteome</keyword>
<protein>
    <submittedName>
        <fullName evidence="1">Nucleotidyltransferase family protein</fullName>
    </submittedName>
</protein>
<comment type="caution">
    <text evidence="1">The sequence shown here is derived from an EMBL/GenBank/DDBJ whole genome shotgun (WGS) entry which is preliminary data.</text>
</comment>
<evidence type="ECO:0000313" key="1">
    <source>
        <dbReference type="EMBL" id="MEW9501045.1"/>
    </source>
</evidence>
<dbReference type="InterPro" id="IPR039498">
    <property type="entry name" value="NTP_transf_5"/>
</dbReference>
<gene>
    <name evidence="1" type="ORF">AB1471_04410</name>
</gene>
<dbReference type="EMBL" id="JBFMIA010000002">
    <property type="protein sequence ID" value="MEW9501045.1"/>
    <property type="molecule type" value="Genomic_DNA"/>
</dbReference>
<sequence>MGQTFCLDSSKISNELKFILELLKADTDQAVHCINPNLVEMIDWNLFIAQARHHRVYPVLLSKVKVMDEKLIPSFVVDTLSREYKQNTFKMLHMSAEMEQIHQLFEQQSIRMICLKGPILANELYGDLSLRTANDLDILIPIEDLLKAENLLIEAGYQKDDYIQTVLNDWKWRHHHVTYFHPQKRTKVEVHWRLSPGPGKEPSFLELWERKQKSTLFGSSVYLLGKEDLFFFLAAHGARHGWSRLRWLVDMKQLMKMDLDWVTLQQLLKKYYIQHIGGQSIVLATQLLKVHYTREMMVLLRTKRAQKLAQQAIFYMEIMINLHTYPVPGEVSKYHKKHLFSLMSIQQKSLHILSTLHPYPEDVKTLPLPVKFHFLYFPLRPVLWMWRKTRKHALP</sequence>
<proteinExistence type="predicted"/>
<organism evidence="1 2">
    <name type="scientific">Jeotgalibacillus marinus</name>
    <dbReference type="NCBI Taxonomy" id="86667"/>
    <lineage>
        <taxon>Bacteria</taxon>
        <taxon>Bacillati</taxon>
        <taxon>Bacillota</taxon>
        <taxon>Bacilli</taxon>
        <taxon>Bacillales</taxon>
        <taxon>Caryophanaceae</taxon>
        <taxon>Jeotgalibacillus</taxon>
    </lineage>
</organism>
<accession>A0ABV3Q126</accession>
<dbReference type="InterPro" id="IPR043519">
    <property type="entry name" value="NT_sf"/>
</dbReference>
<evidence type="ECO:0000313" key="2">
    <source>
        <dbReference type="Proteomes" id="UP001556040"/>
    </source>
</evidence>
<reference evidence="1 2" key="1">
    <citation type="journal article" date="1979" name="Int. J. Syst. Evol. Microbiol.">
        <title>Bacillus globisporus subsp. marinus subsp. nov.</title>
        <authorList>
            <person name="Liu H."/>
        </authorList>
    </citation>
    <scope>NUCLEOTIDE SEQUENCE [LARGE SCALE GENOMIC DNA]</scope>
    <source>
        <strain evidence="1 2">DSM 1297</strain>
    </source>
</reference>
<dbReference type="Pfam" id="PF14907">
    <property type="entry name" value="NTP_transf_5"/>
    <property type="match status" value="1"/>
</dbReference>
<name>A0ABV3Q126_9BACL</name>
<dbReference type="Proteomes" id="UP001556040">
    <property type="component" value="Unassembled WGS sequence"/>
</dbReference>